<dbReference type="GO" id="GO:0032933">
    <property type="term" value="P:SREBP signaling pathway"/>
    <property type="evidence" value="ECO:0007669"/>
    <property type="project" value="InterPro"/>
</dbReference>
<dbReference type="OrthoDB" id="5428737at2759"/>
<dbReference type="Proteomes" id="UP000008066">
    <property type="component" value="Unassembled WGS sequence"/>
</dbReference>
<dbReference type="GO" id="GO:0005783">
    <property type="term" value="C:endoplasmic reticulum"/>
    <property type="evidence" value="ECO:0007669"/>
    <property type="project" value="TreeGrafter"/>
</dbReference>
<feature type="transmembrane region" description="Helical" evidence="2">
    <location>
        <begin position="179"/>
        <end position="198"/>
    </location>
</feature>
<dbReference type="OMA" id="DCSFFWL"/>
<name>G0S0B2_CHATD</name>
<feature type="domain" description="DUF1746" evidence="3">
    <location>
        <begin position="83"/>
        <end position="195"/>
    </location>
</feature>
<dbReference type="STRING" id="759272.G0S0B2"/>
<evidence type="ECO:0000256" key="1">
    <source>
        <dbReference type="SAM" id="MobiDB-lite"/>
    </source>
</evidence>
<keyword evidence="2" id="KW-0472">Membrane</keyword>
<gene>
    <name evidence="4" type="ORF">CTHT_0009400</name>
</gene>
<evidence type="ECO:0000313" key="4">
    <source>
        <dbReference type="EMBL" id="EGS23273.1"/>
    </source>
</evidence>
<proteinExistence type="predicted"/>
<evidence type="ECO:0000259" key="3">
    <source>
        <dbReference type="Pfam" id="PF08508"/>
    </source>
</evidence>
<protein>
    <recommendedName>
        <fullName evidence="3">DUF1746 domain-containing protein</fullName>
    </recommendedName>
</protein>
<reference evidence="4 5" key="1">
    <citation type="journal article" date="2011" name="Cell">
        <title>Insight into structure and assembly of the nuclear pore complex by utilizing the genome of a eukaryotic thermophile.</title>
        <authorList>
            <person name="Amlacher S."/>
            <person name="Sarges P."/>
            <person name="Flemming D."/>
            <person name="van Noort V."/>
            <person name="Kunze R."/>
            <person name="Devos D.P."/>
            <person name="Arumugam M."/>
            <person name="Bork P."/>
            <person name="Hurt E."/>
        </authorList>
    </citation>
    <scope>NUCLEOTIDE SEQUENCE [LARGE SCALE GENOMIC DNA]</scope>
    <source>
        <strain evidence="5">DSM 1495 / CBS 144.50 / IMI 039719</strain>
    </source>
</reference>
<keyword evidence="5" id="KW-1185">Reference proteome</keyword>
<accession>G0S0B2</accession>
<dbReference type="KEGG" id="cthr:CTHT_0009400"/>
<feature type="transmembrane region" description="Helical" evidence="2">
    <location>
        <begin position="86"/>
        <end position="110"/>
    </location>
</feature>
<dbReference type="GeneID" id="18254978"/>
<feature type="region of interest" description="Disordered" evidence="1">
    <location>
        <begin position="215"/>
        <end position="243"/>
    </location>
</feature>
<keyword evidence="2" id="KW-0812">Transmembrane</keyword>
<dbReference type="Pfam" id="PF08508">
    <property type="entry name" value="DUF1746"/>
    <property type="match status" value="1"/>
</dbReference>
<feature type="region of interest" description="Disordered" evidence="1">
    <location>
        <begin position="1"/>
        <end position="64"/>
    </location>
</feature>
<dbReference type="GO" id="GO:0044695">
    <property type="term" value="C:Dsc E3 ubiquitin ligase complex"/>
    <property type="evidence" value="ECO:0007669"/>
    <property type="project" value="InterPro"/>
</dbReference>
<dbReference type="InterPro" id="IPR013715">
    <property type="entry name" value="DUF1746"/>
</dbReference>
<feature type="compositionally biased region" description="Polar residues" evidence="1">
    <location>
        <begin position="225"/>
        <end position="234"/>
    </location>
</feature>
<dbReference type="PANTHER" id="PTHR39405">
    <property type="entry name" value="DSC E3 UBIQUITIN LIGASE COMPLEX SUBUNIT 4"/>
    <property type="match status" value="1"/>
</dbReference>
<dbReference type="EMBL" id="GL988037">
    <property type="protein sequence ID" value="EGS23273.1"/>
    <property type="molecule type" value="Genomic_DNA"/>
</dbReference>
<dbReference type="RefSeq" id="XP_006691464.1">
    <property type="nucleotide sequence ID" value="XM_006691401.1"/>
</dbReference>
<dbReference type="AlphaFoldDB" id="G0S0B2"/>
<evidence type="ECO:0000256" key="2">
    <source>
        <dbReference type="SAM" id="Phobius"/>
    </source>
</evidence>
<keyword evidence="2" id="KW-1133">Transmembrane helix</keyword>
<dbReference type="eggNOG" id="ENOG502S4TY">
    <property type="taxonomic scope" value="Eukaryota"/>
</dbReference>
<sequence length="358" mass="39236">MNHDPGPSSSSAARQLPPRPDVHRADDTDGAAGSRLRDRRNVLPEYNFGDRASGGPSSESWQREKQREGLAKKLEFVSHLQKSLDMIVIVYMCIIYYLECSLFRFLLRLIPHSAFLTPKDGLLLPAEQPHIYAIFLPGTLCILSHAFFSLPQAGEATRGYLHGGVIIDFIGQKPPTTRLTLLFFDLMILGLQCLMLAVHRERERLKKAVSPGLPTIGPSIDRAEQPTTAQASTTQDHDAEERGVLRDNPFIADGGDSIELQPLPEACNGREGGSGDEHNRGGNAYSSSRANVDMLDVLRSGNAVLSSFHIIHTVRAVASGVQAPGPAAYSLRTLGYNATLAALAAERRRRLLRGQQRQ</sequence>
<dbReference type="HOGENOM" id="CLU_052067_1_0_1"/>
<organism evidence="5">
    <name type="scientific">Chaetomium thermophilum (strain DSM 1495 / CBS 144.50 / IMI 039719)</name>
    <name type="common">Thermochaetoides thermophila</name>
    <dbReference type="NCBI Taxonomy" id="759272"/>
    <lineage>
        <taxon>Eukaryota</taxon>
        <taxon>Fungi</taxon>
        <taxon>Dikarya</taxon>
        <taxon>Ascomycota</taxon>
        <taxon>Pezizomycotina</taxon>
        <taxon>Sordariomycetes</taxon>
        <taxon>Sordariomycetidae</taxon>
        <taxon>Sordariales</taxon>
        <taxon>Chaetomiaceae</taxon>
        <taxon>Thermochaetoides</taxon>
    </lineage>
</organism>
<dbReference type="InterPro" id="IPR038967">
    <property type="entry name" value="Dsc4-like"/>
</dbReference>
<dbReference type="PANTHER" id="PTHR39405:SF1">
    <property type="entry name" value="DSC E3 UBIQUITIN LIGASE COMPLEX SUBUNIT 4"/>
    <property type="match status" value="1"/>
</dbReference>
<feature type="transmembrane region" description="Helical" evidence="2">
    <location>
        <begin position="131"/>
        <end position="150"/>
    </location>
</feature>
<evidence type="ECO:0000313" key="5">
    <source>
        <dbReference type="Proteomes" id="UP000008066"/>
    </source>
</evidence>